<keyword evidence="2" id="KW-0489">Methyltransferase</keyword>
<comment type="caution">
    <text evidence="2">The sequence shown here is derived from an EMBL/GenBank/DDBJ whole genome shotgun (WGS) entry which is preliminary data.</text>
</comment>
<dbReference type="SUPFAM" id="SSF53335">
    <property type="entry name" value="S-adenosyl-L-methionine-dependent methyltransferases"/>
    <property type="match status" value="1"/>
</dbReference>
<dbReference type="Pfam" id="PF13847">
    <property type="entry name" value="Methyltransf_31"/>
    <property type="match status" value="1"/>
</dbReference>
<gene>
    <name evidence="2" type="ORF">WOA13_01140</name>
</gene>
<protein>
    <submittedName>
        <fullName evidence="2">Methyltransferase domain-containing protein</fullName>
    </submittedName>
</protein>
<reference evidence="2 3" key="1">
    <citation type="submission" date="2024-04" db="EMBL/GenBank/DDBJ databases">
        <title>Methanococcoides sp. LMO-2.</title>
        <authorList>
            <person name="Liang L."/>
        </authorList>
    </citation>
    <scope>NUCLEOTIDE SEQUENCE [LARGE SCALE GENOMIC DNA]</scope>
    <source>
        <strain evidence="2 3">LMO-2</strain>
    </source>
</reference>
<evidence type="ECO:0000313" key="2">
    <source>
        <dbReference type="EMBL" id="MEL4304443.1"/>
    </source>
</evidence>
<evidence type="ECO:0000313" key="3">
    <source>
        <dbReference type="Proteomes" id="UP001396646"/>
    </source>
</evidence>
<dbReference type="InterPro" id="IPR025714">
    <property type="entry name" value="Methyltranfer_dom"/>
</dbReference>
<organism evidence="2 3">
    <name type="scientific">Methanococcoides cohabitans</name>
    <dbReference type="NCBI Taxonomy" id="3136559"/>
    <lineage>
        <taxon>Archaea</taxon>
        <taxon>Methanobacteriati</taxon>
        <taxon>Methanobacteriota</taxon>
        <taxon>Stenosarchaea group</taxon>
        <taxon>Methanomicrobia</taxon>
        <taxon>Methanosarcinales</taxon>
        <taxon>Methanosarcinaceae</taxon>
        <taxon>Methanococcoides</taxon>
    </lineage>
</organism>
<dbReference type="PANTHER" id="PTHR44068:SF11">
    <property type="entry name" value="GERANYL DIPHOSPHATE 2-C-METHYLTRANSFERASE"/>
    <property type="match status" value="1"/>
</dbReference>
<proteinExistence type="predicted"/>
<dbReference type="EMBL" id="JBCAUS010000002">
    <property type="protein sequence ID" value="MEL4304443.1"/>
    <property type="molecule type" value="Genomic_DNA"/>
</dbReference>
<dbReference type="Gene3D" id="3.40.50.150">
    <property type="entry name" value="Vaccinia Virus protein VP39"/>
    <property type="match status" value="1"/>
</dbReference>
<dbReference type="InterPro" id="IPR050447">
    <property type="entry name" value="Erg6_SMT_methyltransf"/>
</dbReference>
<feature type="domain" description="Methyltransferase" evidence="1">
    <location>
        <begin position="46"/>
        <end position="197"/>
    </location>
</feature>
<dbReference type="PANTHER" id="PTHR44068">
    <property type="entry name" value="ZGC:194242"/>
    <property type="match status" value="1"/>
</dbReference>
<dbReference type="Proteomes" id="UP001396646">
    <property type="component" value="Unassembled WGS sequence"/>
</dbReference>
<dbReference type="GO" id="GO:0008168">
    <property type="term" value="F:methyltransferase activity"/>
    <property type="evidence" value="ECO:0007669"/>
    <property type="project" value="UniProtKB-KW"/>
</dbReference>
<keyword evidence="2" id="KW-0808">Transferase</keyword>
<dbReference type="InterPro" id="IPR029063">
    <property type="entry name" value="SAM-dependent_MTases_sf"/>
</dbReference>
<sequence>MKKTLLSRKEIEDLDYYDFMSYLGVPYFHVGGLTSTKELAELCRINEESKVLMVGCGAGFSACFVAQTFGCSVVGVDIAEVSIRKANERTKALGLEDKAKFRIGDAYNLPFEPDTFDIIITEFVSQFLDTDRAYREFVRVLKPGGMVGINEMYSDADVPPEVAEKIREAEHIFSEITQLPFSLPSPEEWKSWLEGAGLSDVEVHKHKASVKAKEFKLMAKALGGYGNFARLFVDLMIGMTRYTLSSRKIRNHFRKLSKGKGILMRNRSTSKHVGYVLAVGRKA</sequence>
<accession>A0ABU9KQ26</accession>
<keyword evidence="3" id="KW-1185">Reference proteome</keyword>
<name>A0ABU9KQ26_9EURY</name>
<evidence type="ECO:0000259" key="1">
    <source>
        <dbReference type="Pfam" id="PF13847"/>
    </source>
</evidence>
<dbReference type="CDD" id="cd02440">
    <property type="entry name" value="AdoMet_MTases"/>
    <property type="match status" value="1"/>
</dbReference>
<dbReference type="RefSeq" id="WP_342126167.1">
    <property type="nucleotide sequence ID" value="NZ_JBCAUS010000002.1"/>
</dbReference>
<dbReference type="GO" id="GO:0032259">
    <property type="term" value="P:methylation"/>
    <property type="evidence" value="ECO:0007669"/>
    <property type="project" value="UniProtKB-KW"/>
</dbReference>